<name>A0A0A8YZN1_ARUDO</name>
<organism evidence="1">
    <name type="scientific">Arundo donax</name>
    <name type="common">Giant reed</name>
    <name type="synonym">Donax arundinaceus</name>
    <dbReference type="NCBI Taxonomy" id="35708"/>
    <lineage>
        <taxon>Eukaryota</taxon>
        <taxon>Viridiplantae</taxon>
        <taxon>Streptophyta</taxon>
        <taxon>Embryophyta</taxon>
        <taxon>Tracheophyta</taxon>
        <taxon>Spermatophyta</taxon>
        <taxon>Magnoliopsida</taxon>
        <taxon>Liliopsida</taxon>
        <taxon>Poales</taxon>
        <taxon>Poaceae</taxon>
        <taxon>PACMAD clade</taxon>
        <taxon>Arundinoideae</taxon>
        <taxon>Arundineae</taxon>
        <taxon>Arundo</taxon>
    </lineage>
</organism>
<dbReference type="AlphaFoldDB" id="A0A0A8YZN1"/>
<proteinExistence type="predicted"/>
<accession>A0A0A8YZN1</accession>
<evidence type="ECO:0000313" key="1">
    <source>
        <dbReference type="EMBL" id="JAD32584.1"/>
    </source>
</evidence>
<reference evidence="1" key="2">
    <citation type="journal article" date="2015" name="Data Brief">
        <title>Shoot transcriptome of the giant reed, Arundo donax.</title>
        <authorList>
            <person name="Barrero R.A."/>
            <person name="Guerrero F.D."/>
            <person name="Moolhuijzen P."/>
            <person name="Goolsby J.A."/>
            <person name="Tidwell J."/>
            <person name="Bellgard S.E."/>
            <person name="Bellgard M.I."/>
        </authorList>
    </citation>
    <scope>NUCLEOTIDE SEQUENCE</scope>
    <source>
        <tissue evidence="1">Shoot tissue taken approximately 20 cm above the soil surface</tissue>
    </source>
</reference>
<dbReference type="EMBL" id="GBRH01265311">
    <property type="protein sequence ID" value="JAD32584.1"/>
    <property type="molecule type" value="Transcribed_RNA"/>
</dbReference>
<protein>
    <submittedName>
        <fullName evidence="1">Uncharacterized protein</fullName>
    </submittedName>
</protein>
<reference evidence="1" key="1">
    <citation type="submission" date="2014-09" db="EMBL/GenBank/DDBJ databases">
        <authorList>
            <person name="Magalhaes I.L.F."/>
            <person name="Oliveira U."/>
            <person name="Santos F.R."/>
            <person name="Vidigal T.H.D.A."/>
            <person name="Brescovit A.D."/>
            <person name="Santos A.J."/>
        </authorList>
    </citation>
    <scope>NUCLEOTIDE SEQUENCE</scope>
    <source>
        <tissue evidence="1">Shoot tissue taken approximately 20 cm above the soil surface</tissue>
    </source>
</reference>
<sequence>MRRSRNFIMVGEELYRKSSFWIFMKCVTIEQGRNLL</sequence>